<keyword evidence="12 20" id="KW-0720">Serine protease</keyword>
<evidence type="ECO:0000256" key="19">
    <source>
        <dbReference type="PROSITE-ProRule" id="PRU00121"/>
    </source>
</evidence>
<comment type="caution">
    <text evidence="19">Lacks conserved residue(s) required for the propagation of feature annotation.</text>
</comment>
<feature type="domain" description="Gla" evidence="23">
    <location>
        <begin position="49"/>
        <end position="95"/>
    </location>
</feature>
<sequence length="658" mass="75012">MLALILESKSKRNKKSQTKTTNNCEVTQNDPNMFYRCSLCLCLMILSRLQCVNVDYFISGNLERECVEEICDHEEAREVFEQPDKTVCLYFSLLSEVLTAQRSVQSLTAKQSLFLQEKFWNKYLDCKGTRMSRTAKNINLIRTCIEGQCISGQGNGVNYEGDISITQSGRVCQHWRHSFPHPIFREYNASEPGSNLKENFCRNPDRRPEGPWCFTKDPSVQKETCRVPICGENFVPPTVATKPHKPIVCLPNNGIEYNGDLSVTIGGHTCLPWSLPEVKTLSQDKEFIPEVQLQTNKCRNPDGDFEGPWCYVRIAGNITMDYCDLQLCDDPLLGPEQTTVTEGRERSVLGQARKNLFSPRTFGQGEDDCGQRPLFEKISKTDQKEAELLESYAGARIVGGDDAEVGSAPWQVMLYKRSPQELLCGASLISDQWILTAAHCILYPPWNKNFTINDILVRLGKHNRAQFERNIEKIVAIDEIIVHPKYNWKENLNRDIALLHMRRPVIFTDKIHPICLPSKTVAKFLMSEGFNGQVTGWGSLKENWNPAVRKLSSVLQQIYLPIVDQNICRSSTSVKITDNMFCAGYKPDDYKHGDACEGDSGGPFVMKYRAENRWYQIGIMSWSEGCDLDKNYGFYTHLFRMTRWIGKVIEKTRGSDDE</sequence>
<keyword evidence="4" id="KW-0301">Gamma-carboxyglutamic acid</keyword>
<dbReference type="AlphaFoldDB" id="A0A669CZH9"/>
<evidence type="ECO:0000259" key="23">
    <source>
        <dbReference type="PROSITE" id="PS50998"/>
    </source>
</evidence>
<dbReference type="SUPFAM" id="SSF50494">
    <property type="entry name" value="Trypsin-like serine proteases"/>
    <property type="match status" value="1"/>
</dbReference>
<dbReference type="InterPro" id="IPR033116">
    <property type="entry name" value="TRYPSIN_SER"/>
</dbReference>
<evidence type="ECO:0000256" key="1">
    <source>
        <dbReference type="ARBA" id="ARBA00001621"/>
    </source>
</evidence>
<dbReference type="InterPro" id="IPR013806">
    <property type="entry name" value="Kringle-like"/>
</dbReference>
<gene>
    <name evidence="24" type="primary">f2</name>
</gene>
<evidence type="ECO:0000256" key="7">
    <source>
        <dbReference type="ARBA" id="ARBA00022670"/>
    </source>
</evidence>
<keyword evidence="6 19" id="KW-0420">Kringle</keyword>
<keyword evidence="5" id="KW-0011">Acute phase</keyword>
<dbReference type="InterPro" id="IPR003966">
    <property type="entry name" value="Prothrombin/thrombin"/>
</dbReference>
<dbReference type="GO" id="GO:0005615">
    <property type="term" value="C:extracellular space"/>
    <property type="evidence" value="ECO:0007669"/>
    <property type="project" value="TreeGrafter"/>
</dbReference>
<dbReference type="Gene3D" id="2.40.20.10">
    <property type="entry name" value="Plasminogen Kringle 4"/>
    <property type="match status" value="2"/>
</dbReference>
<dbReference type="FunFam" id="2.40.10.10:FF:000085">
    <property type="entry name" value="Prothrombin"/>
    <property type="match status" value="1"/>
</dbReference>
<evidence type="ECO:0000256" key="10">
    <source>
        <dbReference type="ARBA" id="ARBA00022737"/>
    </source>
</evidence>
<keyword evidence="15" id="KW-1015">Disulfide bond</keyword>
<dbReference type="InterPro" id="IPR000001">
    <property type="entry name" value="Kringle"/>
</dbReference>
<reference evidence="24" key="3">
    <citation type="submission" date="2025-09" db="UniProtKB">
        <authorList>
            <consortium name="Ensembl"/>
        </authorList>
    </citation>
    <scope>IDENTIFICATION</scope>
</reference>
<dbReference type="Pfam" id="PF00051">
    <property type="entry name" value="Kringle"/>
    <property type="match status" value="2"/>
</dbReference>
<keyword evidence="7 20" id="KW-0645">Protease</keyword>
<dbReference type="InterPro" id="IPR038178">
    <property type="entry name" value="Kringle_sf"/>
</dbReference>
<dbReference type="PRINTS" id="PR01505">
    <property type="entry name" value="PROTHROMBIN"/>
</dbReference>
<keyword evidence="11 20" id="KW-0378">Hydrolase</keyword>
<proteinExistence type="predicted"/>
<protein>
    <recommendedName>
        <fullName evidence="3">Prothrombin</fullName>
        <ecNumber evidence="2">3.4.21.5</ecNumber>
    </recommendedName>
    <alternativeName>
        <fullName evidence="17">Coagulation factor II</fullName>
    </alternativeName>
</protein>
<evidence type="ECO:0000256" key="9">
    <source>
        <dbReference type="ARBA" id="ARBA00022729"/>
    </source>
</evidence>
<dbReference type="GeneTree" id="ENSGT00940000164059"/>
<keyword evidence="25" id="KW-1185">Reference proteome</keyword>
<evidence type="ECO:0000256" key="6">
    <source>
        <dbReference type="ARBA" id="ARBA00022572"/>
    </source>
</evidence>
<keyword evidence="8" id="KW-0165">Cleavage on pair of basic residues</keyword>
<organism evidence="24 25">
    <name type="scientific">Oreochromis niloticus</name>
    <name type="common">Nile tilapia</name>
    <name type="synonym">Tilapia nilotica</name>
    <dbReference type="NCBI Taxonomy" id="8128"/>
    <lineage>
        <taxon>Eukaryota</taxon>
        <taxon>Metazoa</taxon>
        <taxon>Chordata</taxon>
        <taxon>Craniata</taxon>
        <taxon>Vertebrata</taxon>
        <taxon>Euteleostomi</taxon>
        <taxon>Actinopterygii</taxon>
        <taxon>Neopterygii</taxon>
        <taxon>Teleostei</taxon>
        <taxon>Neoteleostei</taxon>
        <taxon>Acanthomorphata</taxon>
        <taxon>Ovalentaria</taxon>
        <taxon>Cichlomorphae</taxon>
        <taxon>Cichliformes</taxon>
        <taxon>Cichlidae</taxon>
        <taxon>African cichlids</taxon>
        <taxon>Pseudocrenilabrinae</taxon>
        <taxon>Oreochromini</taxon>
        <taxon>Oreochromis</taxon>
    </lineage>
</organism>
<dbReference type="SMART" id="SM00130">
    <property type="entry name" value="KR"/>
    <property type="match status" value="2"/>
</dbReference>
<evidence type="ECO:0000256" key="12">
    <source>
        <dbReference type="ARBA" id="ARBA00022825"/>
    </source>
</evidence>
<dbReference type="PRINTS" id="PR00001">
    <property type="entry name" value="GLABLOOD"/>
</dbReference>
<dbReference type="PROSITE" id="PS50998">
    <property type="entry name" value="GLA_2"/>
    <property type="match status" value="1"/>
</dbReference>
<dbReference type="Gene3D" id="4.10.140.10">
    <property type="entry name" value="Thrombin light chain domain"/>
    <property type="match status" value="1"/>
</dbReference>
<dbReference type="PANTHER" id="PTHR24254">
    <property type="entry name" value="PROTHROMBIN"/>
    <property type="match status" value="1"/>
</dbReference>
<dbReference type="InterPro" id="IPR037111">
    <property type="entry name" value="Thrombin_light_chain_sf"/>
</dbReference>
<evidence type="ECO:0000256" key="8">
    <source>
        <dbReference type="ARBA" id="ARBA00022685"/>
    </source>
</evidence>
<feature type="domain" description="Kringle" evidence="21">
    <location>
        <begin position="153"/>
        <end position="230"/>
    </location>
</feature>
<accession>A0A669CZH9</accession>
<dbReference type="GO" id="GO:0004252">
    <property type="term" value="F:serine-type endopeptidase activity"/>
    <property type="evidence" value="ECO:0007669"/>
    <property type="project" value="UniProtKB-EC"/>
</dbReference>
<evidence type="ECO:0000256" key="5">
    <source>
        <dbReference type="ARBA" id="ARBA00022486"/>
    </source>
</evidence>
<dbReference type="InterPro" id="IPR000294">
    <property type="entry name" value="GLA_domain"/>
</dbReference>
<comment type="function">
    <text evidence="18">Thrombin, which cleaves bonds after Arg and Lys, converts fibrinogen to fibrin and activates factors V, VII, VIII, XIII, and, in complex with thrombomodulin, protein C. Functions in blood homeostasis, inflammation and wound healing. Activates coagulation factor XI (F11); activation is promoted by the contact with negatively charged surfaces. Triggers the production of pro-inflammatory cytokines, such as MCP-1/CCL2 and IL8/CXCL8, in endothelial cells.</text>
</comment>
<evidence type="ECO:0000256" key="14">
    <source>
        <dbReference type="ARBA" id="ARBA00023145"/>
    </source>
</evidence>
<reference evidence="24" key="2">
    <citation type="submission" date="2025-08" db="UniProtKB">
        <authorList>
            <consortium name="Ensembl"/>
        </authorList>
    </citation>
    <scope>IDENTIFICATION</scope>
</reference>
<dbReference type="FunFam" id="4.10.740.10:FF:000001">
    <property type="entry name" value="vitamin K-dependent protein S"/>
    <property type="match status" value="1"/>
</dbReference>
<dbReference type="PROSITE" id="PS50070">
    <property type="entry name" value="KRINGLE_2"/>
    <property type="match status" value="2"/>
</dbReference>
<evidence type="ECO:0000256" key="4">
    <source>
        <dbReference type="ARBA" id="ARBA00022479"/>
    </source>
</evidence>
<reference evidence="25" key="1">
    <citation type="submission" date="2012-01" db="EMBL/GenBank/DDBJ databases">
        <title>The Genome Sequence of Oreochromis niloticus (Nile Tilapia).</title>
        <authorList>
            <consortium name="Broad Institute Genome Assembly Team"/>
            <consortium name="Broad Institute Sequencing Platform"/>
            <person name="Di Palma F."/>
            <person name="Johnson J."/>
            <person name="Lander E.S."/>
            <person name="Lindblad-Toh K."/>
        </authorList>
    </citation>
    <scope>NUCLEOTIDE SEQUENCE [LARGE SCALE GENOMIC DNA]</scope>
</reference>
<evidence type="ECO:0000256" key="3">
    <source>
        <dbReference type="ARBA" id="ARBA00014840"/>
    </source>
</evidence>
<feature type="domain" description="Kringle" evidence="21">
    <location>
        <begin position="248"/>
        <end position="328"/>
    </location>
</feature>
<dbReference type="Ensembl" id="ENSONIT00000085093.1">
    <property type="protein sequence ID" value="ENSONIP00000053768.1"/>
    <property type="gene ID" value="ENSONIG00000008965.2"/>
</dbReference>
<dbReference type="InterPro" id="IPR017857">
    <property type="entry name" value="Coagulation_fac-like_Gla_dom"/>
</dbReference>
<evidence type="ECO:0000256" key="2">
    <source>
        <dbReference type="ARBA" id="ARBA00012174"/>
    </source>
</evidence>
<dbReference type="FunFam" id="2.40.10.10:FF:000004">
    <property type="entry name" value="Tryptase gamma 1"/>
    <property type="match status" value="1"/>
</dbReference>
<dbReference type="Pfam" id="PF00089">
    <property type="entry name" value="Trypsin"/>
    <property type="match status" value="1"/>
</dbReference>
<evidence type="ECO:0000256" key="11">
    <source>
        <dbReference type="ARBA" id="ARBA00022801"/>
    </source>
</evidence>
<comment type="catalytic activity">
    <reaction evidence="1">
        <text>Selective cleavage of Arg-|-Gly bonds in fibrinogen to form fibrin and release fibrinopeptides A and B.</text>
        <dbReference type="EC" id="3.4.21.5"/>
    </reaction>
</comment>
<dbReference type="GO" id="GO:0006953">
    <property type="term" value="P:acute-phase response"/>
    <property type="evidence" value="ECO:0007669"/>
    <property type="project" value="UniProtKB-KW"/>
</dbReference>
<feature type="domain" description="Peptidase S1" evidence="22">
    <location>
        <begin position="397"/>
        <end position="650"/>
    </location>
</feature>
<dbReference type="PRINTS" id="PR00722">
    <property type="entry name" value="CHYMOTRYPSIN"/>
</dbReference>
<dbReference type="PANTHER" id="PTHR24254:SF10">
    <property type="entry name" value="PROTHROMBIN"/>
    <property type="match status" value="1"/>
</dbReference>
<dbReference type="SUPFAM" id="SSF57630">
    <property type="entry name" value="GLA-domain"/>
    <property type="match status" value="1"/>
</dbReference>
<name>A0A669CZH9_ORENI</name>
<evidence type="ECO:0000313" key="25">
    <source>
        <dbReference type="Proteomes" id="UP000005207"/>
    </source>
</evidence>
<dbReference type="Pfam" id="PF09396">
    <property type="entry name" value="Thrombin_light"/>
    <property type="match status" value="1"/>
</dbReference>
<dbReference type="GO" id="GO:0005509">
    <property type="term" value="F:calcium ion binding"/>
    <property type="evidence" value="ECO:0007669"/>
    <property type="project" value="InterPro"/>
</dbReference>
<evidence type="ECO:0000256" key="17">
    <source>
        <dbReference type="ARBA" id="ARBA00032835"/>
    </source>
</evidence>
<dbReference type="GO" id="GO:0006508">
    <property type="term" value="P:proteolysis"/>
    <property type="evidence" value="ECO:0007669"/>
    <property type="project" value="UniProtKB-KW"/>
</dbReference>
<dbReference type="EC" id="3.4.21.5" evidence="2"/>
<dbReference type="PRINTS" id="PR00018">
    <property type="entry name" value="KRINGLE"/>
</dbReference>
<keyword evidence="16" id="KW-0325">Glycoprotein</keyword>
<dbReference type="Pfam" id="PF00594">
    <property type="entry name" value="Gla"/>
    <property type="match status" value="1"/>
</dbReference>
<dbReference type="InterPro" id="IPR018114">
    <property type="entry name" value="TRYPSIN_HIS"/>
</dbReference>
<dbReference type="Gene3D" id="2.40.10.10">
    <property type="entry name" value="Trypsin-like serine proteases"/>
    <property type="match status" value="3"/>
</dbReference>
<dbReference type="CDD" id="cd00108">
    <property type="entry name" value="KR"/>
    <property type="match status" value="2"/>
</dbReference>
<dbReference type="PROSITE" id="PS00135">
    <property type="entry name" value="TRYPSIN_SER"/>
    <property type="match status" value="1"/>
</dbReference>
<evidence type="ECO:0000313" key="24">
    <source>
        <dbReference type="Ensembl" id="ENSONIP00000053768.1"/>
    </source>
</evidence>
<keyword evidence="14" id="KW-0865">Zymogen</keyword>
<dbReference type="GO" id="GO:0030194">
    <property type="term" value="P:positive regulation of blood coagulation"/>
    <property type="evidence" value="ECO:0007669"/>
    <property type="project" value="TreeGrafter"/>
</dbReference>
<dbReference type="InterPro" id="IPR018056">
    <property type="entry name" value="Kringle_CS"/>
</dbReference>
<keyword evidence="9" id="KW-0732">Signal</keyword>
<dbReference type="InterPro" id="IPR043504">
    <property type="entry name" value="Peptidase_S1_PA_chymotrypsin"/>
</dbReference>
<dbReference type="InterPro" id="IPR009003">
    <property type="entry name" value="Peptidase_S1_PA"/>
</dbReference>
<evidence type="ECO:0000256" key="13">
    <source>
        <dbReference type="ARBA" id="ARBA00022837"/>
    </source>
</evidence>
<dbReference type="Proteomes" id="UP000005207">
    <property type="component" value="Linkage group LG23"/>
</dbReference>
<keyword evidence="10" id="KW-0677">Repeat</keyword>
<dbReference type="PROSITE" id="PS50240">
    <property type="entry name" value="TRYPSIN_DOM"/>
    <property type="match status" value="1"/>
</dbReference>
<evidence type="ECO:0000256" key="20">
    <source>
        <dbReference type="RuleBase" id="RU363034"/>
    </source>
</evidence>
<dbReference type="InterPro" id="IPR051659">
    <property type="entry name" value="Serine_Protease_S1-Domain"/>
</dbReference>
<keyword evidence="13" id="KW-0106">Calcium</keyword>
<dbReference type="PROSITE" id="PS00134">
    <property type="entry name" value="TRYPSIN_HIS"/>
    <property type="match status" value="1"/>
</dbReference>
<dbReference type="Gene3D" id="4.10.740.10">
    <property type="entry name" value="Coagulation Factor IX"/>
    <property type="match status" value="1"/>
</dbReference>
<dbReference type="GO" id="GO:0030168">
    <property type="term" value="P:platelet activation"/>
    <property type="evidence" value="ECO:0007669"/>
    <property type="project" value="TreeGrafter"/>
</dbReference>
<dbReference type="CDD" id="cd00190">
    <property type="entry name" value="Tryp_SPc"/>
    <property type="match status" value="1"/>
</dbReference>
<evidence type="ECO:0000256" key="18">
    <source>
        <dbReference type="ARBA" id="ARBA00049579"/>
    </source>
</evidence>
<dbReference type="InterPro" id="IPR018992">
    <property type="entry name" value="Thrombin_light_chain"/>
</dbReference>
<evidence type="ECO:0000256" key="15">
    <source>
        <dbReference type="ARBA" id="ARBA00023157"/>
    </source>
</evidence>
<evidence type="ECO:0000256" key="16">
    <source>
        <dbReference type="ARBA" id="ARBA00023180"/>
    </source>
</evidence>
<dbReference type="InterPro" id="IPR035972">
    <property type="entry name" value="GLA-like_dom_SF"/>
</dbReference>
<dbReference type="InterPro" id="IPR001314">
    <property type="entry name" value="Peptidase_S1A"/>
</dbReference>
<evidence type="ECO:0000259" key="21">
    <source>
        <dbReference type="PROSITE" id="PS50070"/>
    </source>
</evidence>
<dbReference type="SMART" id="SM00020">
    <property type="entry name" value="Tryp_SPc"/>
    <property type="match status" value="1"/>
</dbReference>
<dbReference type="SUPFAM" id="SSF57440">
    <property type="entry name" value="Kringle-like"/>
    <property type="match status" value="2"/>
</dbReference>
<dbReference type="PROSITE" id="PS00021">
    <property type="entry name" value="KRINGLE_1"/>
    <property type="match status" value="1"/>
</dbReference>
<dbReference type="InterPro" id="IPR001254">
    <property type="entry name" value="Trypsin_dom"/>
</dbReference>
<evidence type="ECO:0000259" key="22">
    <source>
        <dbReference type="PROSITE" id="PS50240"/>
    </source>
</evidence>